<feature type="region of interest" description="Disordered" evidence="2">
    <location>
        <begin position="139"/>
        <end position="160"/>
    </location>
</feature>
<reference evidence="3 4" key="1">
    <citation type="submission" date="2019-10" db="EMBL/GenBank/DDBJ databases">
        <title>Georgenia wutianyii sp. nov. and Georgenia yuyongxinii sp. nov. isolated from plateau pika (Ochotona curzoniae) in the Qinghai-Tibet plateau of China.</title>
        <authorList>
            <person name="Tian Z."/>
        </authorList>
    </citation>
    <scope>NUCLEOTIDE SEQUENCE [LARGE SCALE GENOMIC DNA]</scope>
    <source>
        <strain evidence="3 4">JCM 19765</strain>
    </source>
</reference>
<comment type="caution">
    <text evidence="3">The sequence shown here is derived from an EMBL/GenBank/DDBJ whole genome shotgun (WGS) entry which is preliminary data.</text>
</comment>
<dbReference type="EMBL" id="WHPC01000081">
    <property type="protein sequence ID" value="MPV38445.1"/>
    <property type="molecule type" value="Genomic_DNA"/>
</dbReference>
<evidence type="ECO:0000313" key="4">
    <source>
        <dbReference type="Proteomes" id="UP000437709"/>
    </source>
</evidence>
<name>A0A6N7EPK8_9MICO</name>
<dbReference type="Proteomes" id="UP000437709">
    <property type="component" value="Unassembled WGS sequence"/>
</dbReference>
<gene>
    <name evidence="3" type="ORF">GB881_15610</name>
</gene>
<keyword evidence="3" id="KW-0282">Flagellum</keyword>
<accession>A0A6N7EPK8</accession>
<dbReference type="AlphaFoldDB" id="A0A6N7EPK8"/>
<feature type="compositionally biased region" description="Polar residues" evidence="2">
    <location>
        <begin position="139"/>
        <end position="149"/>
    </location>
</feature>
<dbReference type="Pfam" id="PF05130">
    <property type="entry name" value="FlgN"/>
    <property type="match status" value="1"/>
</dbReference>
<proteinExistence type="predicted"/>
<protein>
    <submittedName>
        <fullName evidence="3">Flagellar protein FlgN</fullName>
    </submittedName>
</protein>
<evidence type="ECO:0000313" key="3">
    <source>
        <dbReference type="EMBL" id="MPV38445.1"/>
    </source>
</evidence>
<dbReference type="InterPro" id="IPR036679">
    <property type="entry name" value="FlgN-like_sf"/>
</dbReference>
<dbReference type="RefSeq" id="WP_152193592.1">
    <property type="nucleotide sequence ID" value="NZ_VUKD01000001.1"/>
</dbReference>
<dbReference type="GO" id="GO:0044780">
    <property type="term" value="P:bacterial-type flagellum assembly"/>
    <property type="evidence" value="ECO:0007669"/>
    <property type="project" value="InterPro"/>
</dbReference>
<dbReference type="Gene3D" id="1.20.58.300">
    <property type="entry name" value="FlgN-like"/>
    <property type="match status" value="1"/>
</dbReference>
<evidence type="ECO:0000256" key="2">
    <source>
        <dbReference type="SAM" id="MobiDB-lite"/>
    </source>
</evidence>
<dbReference type="InterPro" id="IPR007809">
    <property type="entry name" value="FlgN-like"/>
</dbReference>
<keyword evidence="3" id="KW-0969">Cilium</keyword>
<keyword evidence="1" id="KW-1005">Bacterial flagellum biogenesis</keyword>
<keyword evidence="4" id="KW-1185">Reference proteome</keyword>
<organism evidence="3 4">
    <name type="scientific">Georgenia subflava</name>
    <dbReference type="NCBI Taxonomy" id="1622177"/>
    <lineage>
        <taxon>Bacteria</taxon>
        <taxon>Bacillati</taxon>
        <taxon>Actinomycetota</taxon>
        <taxon>Actinomycetes</taxon>
        <taxon>Micrococcales</taxon>
        <taxon>Bogoriellaceae</taxon>
        <taxon>Georgenia</taxon>
    </lineage>
</organism>
<keyword evidence="3" id="KW-0966">Cell projection</keyword>
<dbReference type="OrthoDB" id="3268384at2"/>
<sequence length="160" mass="17581">MTLKALSDILWRERELLEQLVFKLEVEQLLLTSGRTTRLPLATREVEHVLELIREAELGRAAEIDALTGTLGVDPDASLLELARTAPAPWDGILSEHREAFIRITGEISDLAQSNRDLLSSSHRATQETLMGLHESVQTYDPTGATTPPSAGAQLLDETS</sequence>
<dbReference type="SUPFAM" id="SSF140566">
    <property type="entry name" value="FlgN-like"/>
    <property type="match status" value="1"/>
</dbReference>
<evidence type="ECO:0000256" key="1">
    <source>
        <dbReference type="ARBA" id="ARBA00022795"/>
    </source>
</evidence>